<reference evidence="2 3" key="1">
    <citation type="journal article" date="2007" name="PLoS Genet.">
        <title>Patterns and implications of gene gain and loss in the evolution of Prochlorococcus.</title>
        <authorList>
            <person name="Kettler G.C."/>
            <person name="Martiny A.C."/>
            <person name="Huang K."/>
            <person name="Zucker J."/>
            <person name="Coleman M.L."/>
            <person name="Rodrigue S."/>
            <person name="Chen F."/>
            <person name="Lapidus A."/>
            <person name="Ferriera S."/>
            <person name="Johnson J."/>
            <person name="Steglich C."/>
            <person name="Church G.M."/>
            <person name="Richardson P."/>
            <person name="Chisholm S.W."/>
        </authorList>
    </citation>
    <scope>NUCLEOTIDE SEQUENCE [LARGE SCALE GENOMIC DNA]</scope>
    <source>
        <strain evidence="2 3">MIT 9303</strain>
    </source>
</reference>
<evidence type="ECO:0000313" key="2">
    <source>
        <dbReference type="EMBL" id="ABM77423.1"/>
    </source>
</evidence>
<dbReference type="AlphaFoldDB" id="A2C7G3"/>
<dbReference type="STRING" id="59922.P9303_06721"/>
<organism evidence="2 3">
    <name type="scientific">Prochlorococcus marinus (strain MIT 9303)</name>
    <dbReference type="NCBI Taxonomy" id="59922"/>
    <lineage>
        <taxon>Bacteria</taxon>
        <taxon>Bacillati</taxon>
        <taxon>Cyanobacteriota</taxon>
        <taxon>Cyanophyceae</taxon>
        <taxon>Synechococcales</taxon>
        <taxon>Prochlorococcaceae</taxon>
        <taxon>Prochlorococcus</taxon>
    </lineage>
</organism>
<sequence>MASESPLDSNTSAEPVSSEELNAWRRGFTPQAEIWNGRMAMAGLIIGISVLLLLRVVMPADCRAWLN</sequence>
<name>A2C7G3_PROM3</name>
<keyword evidence="1" id="KW-0472">Membrane</keyword>
<evidence type="ECO:0000256" key="1">
    <source>
        <dbReference type="SAM" id="Phobius"/>
    </source>
</evidence>
<proteinExistence type="predicted"/>
<dbReference type="Proteomes" id="UP000002274">
    <property type="component" value="Chromosome"/>
</dbReference>
<dbReference type="RefSeq" id="WP_011825340.1">
    <property type="nucleotide sequence ID" value="NC_008820.1"/>
</dbReference>
<dbReference type="KEGG" id="pmf:P9303_06721"/>
<keyword evidence="1" id="KW-1133">Transmembrane helix</keyword>
<dbReference type="SUPFAM" id="SSF103511">
    <property type="entry name" value="Chlorophyll a-b binding protein"/>
    <property type="match status" value="1"/>
</dbReference>
<dbReference type="HOGENOM" id="CLU_171075_5_0_3"/>
<protein>
    <submittedName>
        <fullName evidence="2">Possible high light inducible protein</fullName>
    </submittedName>
</protein>
<gene>
    <name evidence="2" type="ordered locus">P9303_06721</name>
</gene>
<evidence type="ECO:0000313" key="3">
    <source>
        <dbReference type="Proteomes" id="UP000002274"/>
    </source>
</evidence>
<keyword evidence="1" id="KW-0812">Transmembrane</keyword>
<dbReference type="EMBL" id="CP000554">
    <property type="protein sequence ID" value="ABM77423.1"/>
    <property type="molecule type" value="Genomic_DNA"/>
</dbReference>
<dbReference type="BioCyc" id="PMAR59922:G1G80-619-MONOMER"/>
<feature type="transmembrane region" description="Helical" evidence="1">
    <location>
        <begin position="39"/>
        <end position="58"/>
    </location>
</feature>
<accession>A2C7G3</accession>